<proteinExistence type="predicted"/>
<evidence type="ECO:0000256" key="2">
    <source>
        <dbReference type="SAM" id="Phobius"/>
    </source>
</evidence>
<dbReference type="EMBL" id="LAZR01002430">
    <property type="protein sequence ID" value="KKN30145.1"/>
    <property type="molecule type" value="Genomic_DNA"/>
</dbReference>
<keyword evidence="2" id="KW-1133">Transmembrane helix</keyword>
<name>A0A0F9PE85_9ZZZZ</name>
<sequence length="665" mass="71504">MPDQHKKKRTITVGLADLKKQTISVSLSELEAVAPSKVPGEERTLGGQFWKLSGIEQIVQGLKLARKNPAEAVKQLAQIPPALTEHLAEYVKDISGHPLGPGMGAARRLTRELPPPPGERLPTAQQVGQALDVGLPLPMGFEEVGRDITAERYGAAVGGALGLGTMALPGLAKKLPIPRRAKLGRTAVTIEGVRIPQALGEASRSVFWNKIRGLLQGSLVGKPLQALSQAQQRLANFTLKRIANRITLGAERGWWKHEKPAGAFHGGAEALRDKARPIYKNIDDITSELLPGAPERIKVLTGQARVRFMRYQGKVKAVAQRMTELLSDLDISEMLTLDPNIASTLRTRLASLQTAERLTVPFETFKSTRSALMSLRRKASDAGKHNAARLLSEAIDAVNDSAGDMLKAIDAQRGTTLAKDWLKANDMWKRAALGDDLSELFRKLTEGSRPSIQREMGMKPLTPTVRGKALIEEIELLQKDIEKVYGVQAYKNIEKIGEVLATGQRASPANMAGHFMTLSVVIIGLTLPATFGGAAIAGAYGAVTMTGAALASELVIGRVLAAAIASKNGRAAVLTMLRTKAGSAAASLAAIKVVSLANQNTERNMEGGLPAPPLPQAIEVGPADLRQNTEIMLRAKEGEITPAEANRQIPRRQRAIKLLRPPPQE</sequence>
<evidence type="ECO:0000313" key="3">
    <source>
        <dbReference type="EMBL" id="KKN30145.1"/>
    </source>
</evidence>
<keyword evidence="2" id="KW-0812">Transmembrane</keyword>
<keyword evidence="2" id="KW-0472">Membrane</keyword>
<gene>
    <name evidence="3" type="ORF">LCGC14_0836880</name>
</gene>
<feature type="transmembrane region" description="Helical" evidence="2">
    <location>
        <begin position="515"/>
        <end position="540"/>
    </location>
</feature>
<feature type="region of interest" description="Disordered" evidence="1">
    <location>
        <begin position="103"/>
        <end position="123"/>
    </location>
</feature>
<comment type="caution">
    <text evidence="3">The sequence shown here is derived from an EMBL/GenBank/DDBJ whole genome shotgun (WGS) entry which is preliminary data.</text>
</comment>
<protein>
    <submittedName>
        <fullName evidence="3">Uncharacterized protein</fullName>
    </submittedName>
</protein>
<organism evidence="3">
    <name type="scientific">marine sediment metagenome</name>
    <dbReference type="NCBI Taxonomy" id="412755"/>
    <lineage>
        <taxon>unclassified sequences</taxon>
        <taxon>metagenomes</taxon>
        <taxon>ecological metagenomes</taxon>
    </lineage>
</organism>
<reference evidence="3" key="1">
    <citation type="journal article" date="2015" name="Nature">
        <title>Complex archaea that bridge the gap between prokaryotes and eukaryotes.</title>
        <authorList>
            <person name="Spang A."/>
            <person name="Saw J.H."/>
            <person name="Jorgensen S.L."/>
            <person name="Zaremba-Niedzwiedzka K."/>
            <person name="Martijn J."/>
            <person name="Lind A.E."/>
            <person name="van Eijk R."/>
            <person name="Schleper C."/>
            <person name="Guy L."/>
            <person name="Ettema T.J."/>
        </authorList>
    </citation>
    <scope>NUCLEOTIDE SEQUENCE</scope>
</reference>
<evidence type="ECO:0000256" key="1">
    <source>
        <dbReference type="SAM" id="MobiDB-lite"/>
    </source>
</evidence>
<dbReference type="AlphaFoldDB" id="A0A0F9PE85"/>
<accession>A0A0F9PE85</accession>